<dbReference type="InterPro" id="IPR017438">
    <property type="entry name" value="ATP-NAD_kinase_N"/>
</dbReference>
<dbReference type="Pfam" id="PF00781">
    <property type="entry name" value="DAGK_cat"/>
    <property type="match status" value="1"/>
</dbReference>
<keyword evidence="7 15" id="KW-0418">Kinase</keyword>
<keyword evidence="10" id="KW-0443">Lipid metabolism</keyword>
<dbReference type="InterPro" id="IPR045540">
    <property type="entry name" value="YegS/DAGK_C"/>
</dbReference>
<feature type="transmembrane region" description="Helical" evidence="13">
    <location>
        <begin position="64"/>
        <end position="83"/>
    </location>
</feature>
<feature type="transmembrane region" description="Helical" evidence="13">
    <location>
        <begin position="187"/>
        <end position="207"/>
    </location>
</feature>
<dbReference type="Proteomes" id="UP001589698">
    <property type="component" value="Unassembled WGS sequence"/>
</dbReference>
<dbReference type="PROSITE" id="PS50146">
    <property type="entry name" value="DAGK"/>
    <property type="match status" value="1"/>
</dbReference>
<dbReference type="SUPFAM" id="SSF48317">
    <property type="entry name" value="Acid phosphatase/Vanadium-dependent haloperoxidase"/>
    <property type="match status" value="1"/>
</dbReference>
<comment type="similarity">
    <text evidence="2">Belongs to the diacylglycerol/lipid kinase family.</text>
</comment>
<evidence type="ECO:0000256" key="1">
    <source>
        <dbReference type="ARBA" id="ARBA00001946"/>
    </source>
</evidence>
<keyword evidence="4" id="KW-0808">Transferase</keyword>
<reference evidence="15 16" key="1">
    <citation type="submission" date="2024-09" db="EMBL/GenBank/DDBJ databases">
        <authorList>
            <person name="Sun Q."/>
            <person name="Mori K."/>
        </authorList>
    </citation>
    <scope>NUCLEOTIDE SEQUENCE [LARGE SCALE GENOMIC DNA]</scope>
    <source>
        <strain evidence="15 16">CCM 8654</strain>
    </source>
</reference>
<keyword evidence="11" id="KW-0594">Phospholipid biosynthesis</keyword>
<protein>
    <submittedName>
        <fullName evidence="15">YegS/Rv2252/BmrU family lipid kinase</fullName>
    </submittedName>
</protein>
<dbReference type="PANTHER" id="PTHR12358">
    <property type="entry name" value="SPHINGOSINE KINASE"/>
    <property type="match status" value="1"/>
</dbReference>
<evidence type="ECO:0000256" key="8">
    <source>
        <dbReference type="ARBA" id="ARBA00022840"/>
    </source>
</evidence>
<sequence length="525" mass="56919">MTRASRFRSLALAAVCLVLFSVLGYAVTGDRAPLDSFDVEGRNLEDWADDSRAFIDVLRVVEHLFATVGMTVLTVVLVLGLLLRRQRWAALLALVVMVATSLSTSALKVWLGRDRPEWQGTDFSPLSSYSFPSGHASSTAAYACLLVTLLVLFVRRASLRRLGIVLVVAWWLLVCLDRVLLGRHYPTDVIAGSLLGIGIFALGLALVDPRPRSTAAHAEPLPEVYASERRVAVILNPIKVEDVGQFRSVVSAMARESGWSEPTWQYTTVEDPGTGMAEKAAVSGADLVIVCGGDGTVREVCAELAGTGIPVGIIPAGTGNLLARNLDVPLYLRSAIDVALNGQDRAIDLVRVGGDGIEDTHFMVMAGMGFDAAIMEGVNEDIKKKIGWVAYVVSGLRSLMFPAIKVEIQVDDGEPTTHRARTVVVGNVGFLQAGMPLLPDATLDDGILDVVIIHPRQFLSWITVAMRVLRKSPIVDETLDRRTGSRVRIKASTDTPRQLDGDSVGEGRELWMECIHGRLLVRVPR</sequence>
<keyword evidence="8" id="KW-0067">ATP-binding</keyword>
<evidence type="ECO:0000256" key="7">
    <source>
        <dbReference type="ARBA" id="ARBA00022777"/>
    </source>
</evidence>
<evidence type="ECO:0000313" key="15">
    <source>
        <dbReference type="EMBL" id="MFC0222937.1"/>
    </source>
</evidence>
<evidence type="ECO:0000256" key="12">
    <source>
        <dbReference type="ARBA" id="ARBA00023264"/>
    </source>
</evidence>
<dbReference type="SUPFAM" id="SSF111331">
    <property type="entry name" value="NAD kinase/diacylglycerol kinase-like"/>
    <property type="match status" value="1"/>
</dbReference>
<comment type="cofactor">
    <cofactor evidence="1">
        <name>Mg(2+)</name>
        <dbReference type="ChEBI" id="CHEBI:18420"/>
    </cofactor>
</comment>
<evidence type="ECO:0000256" key="11">
    <source>
        <dbReference type="ARBA" id="ARBA00023209"/>
    </source>
</evidence>
<feature type="domain" description="DAGKc" evidence="14">
    <location>
        <begin position="226"/>
        <end position="356"/>
    </location>
</feature>
<dbReference type="SMART" id="SM00046">
    <property type="entry name" value="DAGKc"/>
    <property type="match status" value="1"/>
</dbReference>
<dbReference type="EMBL" id="JBHLXH010000001">
    <property type="protein sequence ID" value="MFC0222937.1"/>
    <property type="molecule type" value="Genomic_DNA"/>
</dbReference>
<dbReference type="NCBIfam" id="TIGR00147">
    <property type="entry name" value="YegS/Rv2252/BmrU family lipid kinase"/>
    <property type="match status" value="1"/>
</dbReference>
<dbReference type="Gene3D" id="1.20.144.10">
    <property type="entry name" value="Phosphatidic acid phosphatase type 2/haloperoxidase"/>
    <property type="match status" value="1"/>
</dbReference>
<evidence type="ECO:0000256" key="9">
    <source>
        <dbReference type="ARBA" id="ARBA00022842"/>
    </source>
</evidence>
<feature type="transmembrane region" description="Helical" evidence="13">
    <location>
        <begin position="131"/>
        <end position="154"/>
    </location>
</feature>
<dbReference type="InterPro" id="IPR036938">
    <property type="entry name" value="PAP2/HPO_sf"/>
</dbReference>
<evidence type="ECO:0000259" key="14">
    <source>
        <dbReference type="PROSITE" id="PS50146"/>
    </source>
</evidence>
<feature type="transmembrane region" description="Helical" evidence="13">
    <location>
        <begin position="90"/>
        <end position="111"/>
    </location>
</feature>
<dbReference type="Pfam" id="PF01569">
    <property type="entry name" value="PAP2"/>
    <property type="match status" value="1"/>
</dbReference>
<dbReference type="Pfam" id="PF19279">
    <property type="entry name" value="YegS_C"/>
    <property type="match status" value="1"/>
</dbReference>
<keyword evidence="13" id="KW-1133">Transmembrane helix</keyword>
<gene>
    <name evidence="15" type="ORF">ACFFJG_10620</name>
</gene>
<dbReference type="PANTHER" id="PTHR12358:SF106">
    <property type="entry name" value="LIPID KINASE YEGS"/>
    <property type="match status" value="1"/>
</dbReference>
<dbReference type="GO" id="GO:0016301">
    <property type="term" value="F:kinase activity"/>
    <property type="evidence" value="ECO:0007669"/>
    <property type="project" value="UniProtKB-KW"/>
</dbReference>
<keyword evidence="5" id="KW-0479">Metal-binding</keyword>
<evidence type="ECO:0000256" key="13">
    <source>
        <dbReference type="SAM" id="Phobius"/>
    </source>
</evidence>
<evidence type="ECO:0000256" key="3">
    <source>
        <dbReference type="ARBA" id="ARBA00022516"/>
    </source>
</evidence>
<accession>A0ABV6E1Q7</accession>
<dbReference type="Gene3D" id="2.60.200.40">
    <property type="match status" value="1"/>
</dbReference>
<organism evidence="15 16">
    <name type="scientific">Nocardioides zeicaulis</name>
    <dbReference type="NCBI Taxonomy" id="1776857"/>
    <lineage>
        <taxon>Bacteria</taxon>
        <taxon>Bacillati</taxon>
        <taxon>Actinomycetota</taxon>
        <taxon>Actinomycetes</taxon>
        <taxon>Propionibacteriales</taxon>
        <taxon>Nocardioidaceae</taxon>
        <taxon>Nocardioides</taxon>
    </lineage>
</organism>
<keyword evidence="16" id="KW-1185">Reference proteome</keyword>
<keyword evidence="13" id="KW-0472">Membrane</keyword>
<proteinExistence type="inferred from homology"/>
<keyword evidence="9" id="KW-0460">Magnesium</keyword>
<evidence type="ECO:0000256" key="4">
    <source>
        <dbReference type="ARBA" id="ARBA00022679"/>
    </source>
</evidence>
<dbReference type="InterPro" id="IPR000326">
    <property type="entry name" value="PAP2/HPO"/>
</dbReference>
<dbReference type="InterPro" id="IPR005218">
    <property type="entry name" value="Diacylglycerol/lipid_kinase"/>
</dbReference>
<evidence type="ECO:0000256" key="6">
    <source>
        <dbReference type="ARBA" id="ARBA00022741"/>
    </source>
</evidence>
<name>A0ABV6E1Q7_9ACTN</name>
<keyword evidence="13" id="KW-0812">Transmembrane</keyword>
<dbReference type="RefSeq" id="WP_378518669.1">
    <property type="nucleotide sequence ID" value="NZ_CBCSDI010000035.1"/>
</dbReference>
<dbReference type="InterPro" id="IPR050187">
    <property type="entry name" value="Lipid_Phosphate_FormReg"/>
</dbReference>
<dbReference type="InterPro" id="IPR016064">
    <property type="entry name" value="NAD/diacylglycerol_kinase_sf"/>
</dbReference>
<evidence type="ECO:0000256" key="2">
    <source>
        <dbReference type="ARBA" id="ARBA00005983"/>
    </source>
</evidence>
<feature type="transmembrane region" description="Helical" evidence="13">
    <location>
        <begin position="161"/>
        <end position="181"/>
    </location>
</feature>
<keyword evidence="6" id="KW-0547">Nucleotide-binding</keyword>
<dbReference type="InterPro" id="IPR001206">
    <property type="entry name" value="Diacylglycerol_kinase_cat_dom"/>
</dbReference>
<evidence type="ECO:0000256" key="10">
    <source>
        <dbReference type="ARBA" id="ARBA00023098"/>
    </source>
</evidence>
<dbReference type="Gene3D" id="3.40.50.10330">
    <property type="entry name" value="Probable inorganic polyphosphate/atp-NAD kinase, domain 1"/>
    <property type="match status" value="1"/>
</dbReference>
<dbReference type="CDD" id="cd03392">
    <property type="entry name" value="PAP2_like_2"/>
    <property type="match status" value="1"/>
</dbReference>
<evidence type="ECO:0000256" key="5">
    <source>
        <dbReference type="ARBA" id="ARBA00022723"/>
    </source>
</evidence>
<comment type="caution">
    <text evidence="15">The sequence shown here is derived from an EMBL/GenBank/DDBJ whole genome shotgun (WGS) entry which is preliminary data.</text>
</comment>
<keyword evidence="12" id="KW-1208">Phospholipid metabolism</keyword>
<keyword evidence="3" id="KW-0444">Lipid biosynthesis</keyword>
<dbReference type="SMART" id="SM00014">
    <property type="entry name" value="acidPPc"/>
    <property type="match status" value="1"/>
</dbReference>
<evidence type="ECO:0000313" key="16">
    <source>
        <dbReference type="Proteomes" id="UP001589698"/>
    </source>
</evidence>